<dbReference type="AlphaFoldDB" id="A0A9X1Y8U8"/>
<dbReference type="GO" id="GO:0016787">
    <property type="term" value="F:hydrolase activity"/>
    <property type="evidence" value="ECO:0007669"/>
    <property type="project" value="InterPro"/>
</dbReference>
<feature type="domain" description="Amidohydrolase-related" evidence="2">
    <location>
        <begin position="62"/>
        <end position="324"/>
    </location>
</feature>
<organism evidence="3 4">
    <name type="scientific">Roseomonas acroporae</name>
    <dbReference type="NCBI Taxonomy" id="2937791"/>
    <lineage>
        <taxon>Bacteria</taxon>
        <taxon>Pseudomonadati</taxon>
        <taxon>Pseudomonadota</taxon>
        <taxon>Alphaproteobacteria</taxon>
        <taxon>Acetobacterales</taxon>
        <taxon>Roseomonadaceae</taxon>
        <taxon>Roseomonas</taxon>
    </lineage>
</organism>
<dbReference type="InterPro" id="IPR052358">
    <property type="entry name" value="Aro_Compnd_Degr_Hydrolases"/>
</dbReference>
<evidence type="ECO:0000256" key="1">
    <source>
        <dbReference type="SAM" id="MobiDB-lite"/>
    </source>
</evidence>
<accession>A0A9X1Y8U8</accession>
<feature type="compositionally biased region" description="Low complexity" evidence="1">
    <location>
        <begin position="25"/>
        <end position="43"/>
    </location>
</feature>
<evidence type="ECO:0000313" key="3">
    <source>
        <dbReference type="EMBL" id="MCK8785258.1"/>
    </source>
</evidence>
<dbReference type="EMBL" id="JALPRX010000054">
    <property type="protein sequence ID" value="MCK8785258.1"/>
    <property type="molecule type" value="Genomic_DNA"/>
</dbReference>
<dbReference type="InterPro" id="IPR032466">
    <property type="entry name" value="Metal_Hydrolase"/>
</dbReference>
<reference evidence="3" key="1">
    <citation type="submission" date="2022-04" db="EMBL/GenBank/DDBJ databases">
        <title>Roseomonas acroporae sp. nov., isolated from coral Acropora digitifera.</title>
        <authorList>
            <person name="Sun H."/>
        </authorList>
    </citation>
    <scope>NUCLEOTIDE SEQUENCE</scope>
    <source>
        <strain evidence="3">NAR14</strain>
    </source>
</reference>
<dbReference type="InterPro" id="IPR006680">
    <property type="entry name" value="Amidohydro-rel"/>
</dbReference>
<name>A0A9X1Y8U8_9PROT</name>
<dbReference type="Proteomes" id="UP001139516">
    <property type="component" value="Unassembled WGS sequence"/>
</dbReference>
<gene>
    <name evidence="3" type="ORF">M0638_12770</name>
</gene>
<keyword evidence="4" id="KW-1185">Reference proteome</keyword>
<protein>
    <submittedName>
        <fullName evidence="3">Amidohydrolase family protein</fullName>
    </submittedName>
</protein>
<dbReference type="PANTHER" id="PTHR35563">
    <property type="entry name" value="BARREL METAL-DEPENDENT HYDROLASE, PUTATIVE (AFU_ORTHOLOGUE AFUA_1G16240)-RELATED"/>
    <property type="match status" value="1"/>
</dbReference>
<dbReference type="PANTHER" id="PTHR35563:SF2">
    <property type="entry name" value="BARREL METAL-DEPENDENT HYDROLASE, PUTATIVE (AFU_ORTHOLOGUE AFUA_1G16240)-RELATED"/>
    <property type="match status" value="1"/>
</dbReference>
<dbReference type="Pfam" id="PF04909">
    <property type="entry name" value="Amidohydro_2"/>
    <property type="match status" value="1"/>
</dbReference>
<comment type="caution">
    <text evidence="3">The sequence shown here is derived from an EMBL/GenBank/DDBJ whole genome shotgun (WGS) entry which is preliminary data.</text>
</comment>
<dbReference type="SUPFAM" id="SSF51556">
    <property type="entry name" value="Metallo-dependent hydrolases"/>
    <property type="match status" value="1"/>
</dbReference>
<proteinExistence type="predicted"/>
<feature type="region of interest" description="Disordered" evidence="1">
    <location>
        <begin position="25"/>
        <end position="46"/>
    </location>
</feature>
<sequence>MPNEVESGRRPLLLGTMAAAIAGTARAQTAGQAPQPAQPAAGAVRWSTGTERPRLRVPANACDCHHHIYDSKYPAAANAVLLPPDASIADYRALQRRLGTTRNVIVQPSTYGTDNRVTLDAMKEMGANTRAVAVVNAEVSDAELRRLHDLGVRGIRFNLQQAGATTIDMLEPLSRRIHGMGWHCQVFMPGEKLAEARDLFMRLPSRLVFDHLGHVPQPAGVESPTFATVRALIDKGNTWVKLSGAYIDTRVGPPGYADTSAVARAYAAHAPQRMVWGSDWPHPTQAADQKPDDAVLLDLLAAWVPDEAARNRILVDNPAELYDFPRG</sequence>
<evidence type="ECO:0000259" key="2">
    <source>
        <dbReference type="Pfam" id="PF04909"/>
    </source>
</evidence>
<dbReference type="RefSeq" id="WP_248667382.1">
    <property type="nucleotide sequence ID" value="NZ_JALPRX010000054.1"/>
</dbReference>
<dbReference type="Gene3D" id="3.20.20.140">
    <property type="entry name" value="Metal-dependent hydrolases"/>
    <property type="match status" value="1"/>
</dbReference>
<evidence type="ECO:0000313" key="4">
    <source>
        <dbReference type="Proteomes" id="UP001139516"/>
    </source>
</evidence>